<keyword evidence="1" id="KW-1133">Transmembrane helix</keyword>
<sequence>MPRYDVPMEFDSEDKIIGGKFSLRQVAYVGVAGVIDAGIWFLGFLPAAVRLVLMAPITVGAVGLAFFEHPVHGRLDKFLLNYYRYVKRPKAYTRGGDSH</sequence>
<dbReference type="EMBL" id="JBHTNH010000029">
    <property type="protein sequence ID" value="MFD1363115.1"/>
    <property type="molecule type" value="Genomic_DNA"/>
</dbReference>
<protein>
    <submittedName>
        <fullName evidence="2">PrgI family protein</fullName>
    </submittedName>
</protein>
<comment type="caution">
    <text evidence="2">The sequence shown here is derived from an EMBL/GenBank/DDBJ whole genome shotgun (WGS) entry which is preliminary data.</text>
</comment>
<feature type="transmembrane region" description="Helical" evidence="1">
    <location>
        <begin position="48"/>
        <end position="67"/>
    </location>
</feature>
<keyword evidence="1" id="KW-0812">Transmembrane</keyword>
<dbReference type="Pfam" id="PF12666">
    <property type="entry name" value="PrgI"/>
    <property type="match status" value="1"/>
</dbReference>
<reference evidence="3" key="1">
    <citation type="journal article" date="2019" name="Int. J. Syst. Evol. Microbiol.">
        <title>The Global Catalogue of Microorganisms (GCM) 10K type strain sequencing project: providing services to taxonomists for standard genome sequencing and annotation.</title>
        <authorList>
            <consortium name="The Broad Institute Genomics Platform"/>
            <consortium name="The Broad Institute Genome Sequencing Center for Infectious Disease"/>
            <person name="Wu L."/>
            <person name="Ma J."/>
        </authorList>
    </citation>
    <scope>NUCLEOTIDE SEQUENCE [LARGE SCALE GENOMIC DNA]</scope>
    <source>
        <strain evidence="3">CCUG 54822</strain>
    </source>
</reference>
<keyword evidence="1" id="KW-0472">Membrane</keyword>
<accession>A0ABW3ZXG6</accession>
<evidence type="ECO:0000256" key="1">
    <source>
        <dbReference type="SAM" id="Phobius"/>
    </source>
</evidence>
<evidence type="ECO:0000313" key="2">
    <source>
        <dbReference type="EMBL" id="MFD1363115.1"/>
    </source>
</evidence>
<evidence type="ECO:0000313" key="3">
    <source>
        <dbReference type="Proteomes" id="UP001597178"/>
    </source>
</evidence>
<feature type="transmembrane region" description="Helical" evidence="1">
    <location>
        <begin position="21"/>
        <end position="42"/>
    </location>
</feature>
<name>A0ABW3ZXG6_9BACI</name>
<gene>
    <name evidence="2" type="ORF">ACFQ4A_15810</name>
</gene>
<organism evidence="2 3">
    <name type="scientific">Lentibacillus salinarum</name>
    <dbReference type="NCBI Taxonomy" id="446820"/>
    <lineage>
        <taxon>Bacteria</taxon>
        <taxon>Bacillati</taxon>
        <taxon>Bacillota</taxon>
        <taxon>Bacilli</taxon>
        <taxon>Bacillales</taxon>
        <taxon>Bacillaceae</taxon>
        <taxon>Lentibacillus</taxon>
    </lineage>
</organism>
<dbReference type="InterPro" id="IPR024414">
    <property type="entry name" value="Uncharacterised_PrgI"/>
</dbReference>
<dbReference type="RefSeq" id="WP_382402316.1">
    <property type="nucleotide sequence ID" value="NZ_JBHTNH010000029.1"/>
</dbReference>
<dbReference type="Proteomes" id="UP001597178">
    <property type="component" value="Unassembled WGS sequence"/>
</dbReference>
<keyword evidence="3" id="KW-1185">Reference proteome</keyword>
<proteinExistence type="predicted"/>